<keyword evidence="1" id="KW-0812">Transmembrane</keyword>
<accession>A0AAW1TXW1</accession>
<gene>
    <name evidence="2" type="ORF">WA026_022667</name>
</gene>
<organism evidence="2 3">
    <name type="scientific">Henosepilachna vigintioctopunctata</name>
    <dbReference type="NCBI Taxonomy" id="420089"/>
    <lineage>
        <taxon>Eukaryota</taxon>
        <taxon>Metazoa</taxon>
        <taxon>Ecdysozoa</taxon>
        <taxon>Arthropoda</taxon>
        <taxon>Hexapoda</taxon>
        <taxon>Insecta</taxon>
        <taxon>Pterygota</taxon>
        <taxon>Neoptera</taxon>
        <taxon>Endopterygota</taxon>
        <taxon>Coleoptera</taxon>
        <taxon>Polyphaga</taxon>
        <taxon>Cucujiformia</taxon>
        <taxon>Coccinelloidea</taxon>
        <taxon>Coccinellidae</taxon>
        <taxon>Epilachninae</taxon>
        <taxon>Epilachnini</taxon>
        <taxon>Henosepilachna</taxon>
    </lineage>
</organism>
<dbReference type="Proteomes" id="UP001431783">
    <property type="component" value="Unassembled WGS sequence"/>
</dbReference>
<keyword evidence="1" id="KW-1133">Transmembrane helix</keyword>
<feature type="transmembrane region" description="Helical" evidence="1">
    <location>
        <begin position="12"/>
        <end position="37"/>
    </location>
</feature>
<reference evidence="2 3" key="1">
    <citation type="submission" date="2023-03" db="EMBL/GenBank/DDBJ databases">
        <title>Genome insight into feeding habits of ladybird beetles.</title>
        <authorList>
            <person name="Li H.-S."/>
            <person name="Huang Y.-H."/>
            <person name="Pang H."/>
        </authorList>
    </citation>
    <scope>NUCLEOTIDE SEQUENCE [LARGE SCALE GENOMIC DNA]</scope>
    <source>
        <strain evidence="2">SYSU_2023b</strain>
        <tissue evidence="2">Whole body</tissue>
    </source>
</reference>
<sequence length="95" mass="10905">MIMERNRDETFSVAVFIFVTMVIILIVTTGILVSIFFEEELAKLTLICLIALTIILGLLSLLVLELHRRQYTKRLAKQISRNTSWAYSRSTTIEA</sequence>
<feature type="transmembrane region" description="Helical" evidence="1">
    <location>
        <begin position="43"/>
        <end position="64"/>
    </location>
</feature>
<evidence type="ECO:0000313" key="3">
    <source>
        <dbReference type="Proteomes" id="UP001431783"/>
    </source>
</evidence>
<name>A0AAW1TXW1_9CUCU</name>
<comment type="caution">
    <text evidence="2">The sequence shown here is derived from an EMBL/GenBank/DDBJ whole genome shotgun (WGS) entry which is preliminary data.</text>
</comment>
<dbReference type="EMBL" id="JARQZJ010000020">
    <property type="protein sequence ID" value="KAK9873435.1"/>
    <property type="molecule type" value="Genomic_DNA"/>
</dbReference>
<keyword evidence="3" id="KW-1185">Reference proteome</keyword>
<dbReference type="AlphaFoldDB" id="A0AAW1TXW1"/>
<protein>
    <submittedName>
        <fullName evidence="2">Uncharacterized protein</fullName>
    </submittedName>
</protein>
<evidence type="ECO:0000256" key="1">
    <source>
        <dbReference type="SAM" id="Phobius"/>
    </source>
</evidence>
<evidence type="ECO:0000313" key="2">
    <source>
        <dbReference type="EMBL" id="KAK9873435.1"/>
    </source>
</evidence>
<proteinExistence type="predicted"/>
<keyword evidence="1" id="KW-0472">Membrane</keyword>